<dbReference type="PRINTS" id="PR00364">
    <property type="entry name" value="DISEASERSIST"/>
</dbReference>
<sequence length="700" mass="74730">MVSMEVGNAVGGRVVGPVVQAGAITVHELLPVFVPPVPRQLPRRPALWVDRERELGCLTAVLAAGGDGEGSGEVVVVSGLPGMGKTALTLRWAHRHAELFPDGHLHADFTEQGLTAAVVLRRWLRALGVAEAGLPPTDVELAGLWRSMTSSRRLLLVLDGVTDTAQVRDLLPAAPGCLTVITSCRRLPGLAINGARMVWLLALTDEDAIDLLAAYAGPERAGAVHELRELAAACHGHPLALSLLGGQLAAHPELPVGLLAARYRDRDPEPAQTWTAAVTLAEDDLPAATRQLWRTLRALPVPDIGRDTIRVLAADPAGADAALTELVDRNLLAQTTRDHGDGDVRFHVPAILRATGGPPYDDVEVIAALQRLVEYVAILATAASEAVEPGKHAVSPLRGLYRFAGRAATREWFDREHACLLAVQRLAVDLDLDDLAWMLGEALWVPLRSGGHVADVLLSQRIAAEAVGRLGVHADGRRAQRYESTAWSRHGWALLRLGRPDEAAPVCLRAMGLADERGDDVALATALSTLAQAHIAAADPAAALPVLDRAITVDRRRGAPWWVIGLRWRHRAEARHALGDLVGARTAARIAVHLTLLNPVPRPVETARALTVLAAILLDLGDPDGARAEATRALGLLDPPTDRLYLAELHELIGRVETAAGAHDDAARHRALAAGLFEHAGHPQRASGLRAQHGPEPDRQ</sequence>
<gene>
    <name evidence="1" type="ORF">FHX81_0446</name>
</gene>
<dbReference type="Proteomes" id="UP000316628">
    <property type="component" value="Unassembled WGS sequence"/>
</dbReference>
<dbReference type="InterPro" id="IPR011990">
    <property type="entry name" value="TPR-like_helical_dom_sf"/>
</dbReference>
<dbReference type="PANTHER" id="PTHR47691:SF3">
    <property type="entry name" value="HTH-TYPE TRANSCRIPTIONAL REGULATOR RV0890C-RELATED"/>
    <property type="match status" value="1"/>
</dbReference>
<keyword evidence="2" id="KW-1185">Reference proteome</keyword>
<dbReference type="SMART" id="SM00028">
    <property type="entry name" value="TPR"/>
    <property type="match status" value="3"/>
</dbReference>
<reference evidence="1 2" key="1">
    <citation type="submission" date="2019-06" db="EMBL/GenBank/DDBJ databases">
        <title>Sequencing the genomes of 1000 actinobacteria strains.</title>
        <authorList>
            <person name="Klenk H.-P."/>
        </authorList>
    </citation>
    <scope>NUCLEOTIDE SEQUENCE [LARGE SCALE GENOMIC DNA]</scope>
    <source>
        <strain evidence="1 2">DSM 45456</strain>
    </source>
</reference>
<name>A0A543J5S3_9PSEU</name>
<dbReference type="AlphaFoldDB" id="A0A543J5S3"/>
<dbReference type="Gene3D" id="1.10.8.430">
    <property type="entry name" value="Helical domain of apoptotic protease-activating factors"/>
    <property type="match status" value="1"/>
</dbReference>
<dbReference type="InterPro" id="IPR027417">
    <property type="entry name" value="P-loop_NTPase"/>
</dbReference>
<dbReference type="PANTHER" id="PTHR47691">
    <property type="entry name" value="REGULATOR-RELATED"/>
    <property type="match status" value="1"/>
</dbReference>
<dbReference type="Pfam" id="PF13424">
    <property type="entry name" value="TPR_12"/>
    <property type="match status" value="1"/>
</dbReference>
<dbReference type="SUPFAM" id="SSF48452">
    <property type="entry name" value="TPR-like"/>
    <property type="match status" value="2"/>
</dbReference>
<dbReference type="EMBL" id="VFPP01000001">
    <property type="protein sequence ID" value="TQM78190.1"/>
    <property type="molecule type" value="Genomic_DNA"/>
</dbReference>
<evidence type="ECO:0000313" key="2">
    <source>
        <dbReference type="Proteomes" id="UP000316628"/>
    </source>
</evidence>
<dbReference type="SUPFAM" id="SSF52540">
    <property type="entry name" value="P-loop containing nucleoside triphosphate hydrolases"/>
    <property type="match status" value="1"/>
</dbReference>
<accession>A0A543J5S3</accession>
<dbReference type="GO" id="GO:0043531">
    <property type="term" value="F:ADP binding"/>
    <property type="evidence" value="ECO:0007669"/>
    <property type="project" value="InterPro"/>
</dbReference>
<dbReference type="InterPro" id="IPR019734">
    <property type="entry name" value="TPR_rpt"/>
</dbReference>
<dbReference type="Gene3D" id="3.40.50.300">
    <property type="entry name" value="P-loop containing nucleotide triphosphate hydrolases"/>
    <property type="match status" value="1"/>
</dbReference>
<dbReference type="InterPro" id="IPR042197">
    <property type="entry name" value="Apaf_helical"/>
</dbReference>
<comment type="caution">
    <text evidence="1">The sequence shown here is derived from an EMBL/GenBank/DDBJ whole genome shotgun (WGS) entry which is preliminary data.</text>
</comment>
<protein>
    <submittedName>
        <fullName evidence="1">Tetratricopeptide repeat protein</fullName>
    </submittedName>
</protein>
<evidence type="ECO:0000313" key="1">
    <source>
        <dbReference type="EMBL" id="TQM78190.1"/>
    </source>
</evidence>
<dbReference type="Gene3D" id="1.25.40.10">
    <property type="entry name" value="Tetratricopeptide repeat domain"/>
    <property type="match status" value="1"/>
</dbReference>
<proteinExistence type="predicted"/>
<organism evidence="1 2">
    <name type="scientific">Saccharothrix saharensis</name>
    <dbReference type="NCBI Taxonomy" id="571190"/>
    <lineage>
        <taxon>Bacteria</taxon>
        <taxon>Bacillati</taxon>
        <taxon>Actinomycetota</taxon>
        <taxon>Actinomycetes</taxon>
        <taxon>Pseudonocardiales</taxon>
        <taxon>Pseudonocardiaceae</taxon>
        <taxon>Saccharothrix</taxon>
    </lineage>
</organism>